<dbReference type="AlphaFoldDB" id="A0AAV1JNJ6"/>
<reference evidence="2 3" key="1">
    <citation type="submission" date="2023-11" db="EMBL/GenBank/DDBJ databases">
        <authorList>
            <person name="Okamura Y."/>
        </authorList>
    </citation>
    <scope>NUCLEOTIDE SEQUENCE [LARGE SCALE GENOMIC DNA]</scope>
</reference>
<dbReference type="GO" id="GO:0010792">
    <property type="term" value="P:DNA double-strand break processing involved in repair via single-strand annealing"/>
    <property type="evidence" value="ECO:0007669"/>
    <property type="project" value="TreeGrafter"/>
</dbReference>
<dbReference type="PANTHER" id="PTHR15107:SF0">
    <property type="entry name" value="DNA ENDONUCLEASE ACTIVATOR CTP1 C-TERMINAL DOMAIN-CONTAINING PROTEIN"/>
    <property type="match status" value="1"/>
</dbReference>
<comment type="caution">
    <text evidence="2">The sequence shown here is derived from an EMBL/GenBank/DDBJ whole genome shotgun (WGS) entry which is preliminary data.</text>
</comment>
<dbReference type="GO" id="GO:0003684">
    <property type="term" value="F:damaged DNA binding"/>
    <property type="evidence" value="ECO:0007669"/>
    <property type="project" value="TreeGrafter"/>
</dbReference>
<evidence type="ECO:0000313" key="3">
    <source>
        <dbReference type="Proteomes" id="UP001497472"/>
    </source>
</evidence>
<sequence length="467" mass="52744">MSLDLLIQFPSSSPRFKAAETTLQQTVQCFKELAEEYDKLVAENMDYKSKYQALMECSSNTSSDALKREVEQKNNIIQQVASALSKLLETKDFKIIDEIFMLICGDLKQKLGASPKESKVVQDKSLSEVEGTPGRKSPIIAMSKKIRSSTTHSLNLTKKCDGRDTPEKKNSLKLVFPSPSKSKGGGRMKQSRLNVMKSKSSCVVDLTCSPEARLREDDVDMKLVKKELIDYDETILPSPTSGALVLPQMYKSTKDSPNKFQKPTISINIKAEKETRVKDDILSATYTQQIDLMKSCKRSLQLIKTEKTDENVEYDVNNSVSLLQQKSPQSPKKQPLLLNNNLMNIQDHMESSMSILQKNKVSPTNNQPGVKAKRTKVEDAGPVYKEPTVRKKSEKRALPGWSCDKCKQFYGTLYADNPDMLAQKMDECSKHRGRNNPVRPSTPPGFWEPRWDVPTDTEEFNRRNNAI</sequence>
<evidence type="ECO:0008006" key="4">
    <source>
        <dbReference type="Google" id="ProtNLM"/>
    </source>
</evidence>
<name>A0AAV1JNJ6_9NEOP</name>
<organism evidence="2 3">
    <name type="scientific">Leptosia nina</name>
    <dbReference type="NCBI Taxonomy" id="320188"/>
    <lineage>
        <taxon>Eukaryota</taxon>
        <taxon>Metazoa</taxon>
        <taxon>Ecdysozoa</taxon>
        <taxon>Arthropoda</taxon>
        <taxon>Hexapoda</taxon>
        <taxon>Insecta</taxon>
        <taxon>Pterygota</taxon>
        <taxon>Neoptera</taxon>
        <taxon>Endopterygota</taxon>
        <taxon>Lepidoptera</taxon>
        <taxon>Glossata</taxon>
        <taxon>Ditrysia</taxon>
        <taxon>Papilionoidea</taxon>
        <taxon>Pieridae</taxon>
        <taxon>Pierinae</taxon>
        <taxon>Leptosia</taxon>
    </lineage>
</organism>
<dbReference type="Proteomes" id="UP001497472">
    <property type="component" value="Unassembled WGS sequence"/>
</dbReference>
<evidence type="ECO:0000313" key="2">
    <source>
        <dbReference type="EMBL" id="CAK1551027.1"/>
    </source>
</evidence>
<dbReference type="PANTHER" id="PTHR15107">
    <property type="entry name" value="RETINOBLASTOMA BINDING PROTEIN 8"/>
    <property type="match status" value="1"/>
</dbReference>
<proteinExistence type="predicted"/>
<evidence type="ECO:0000256" key="1">
    <source>
        <dbReference type="SAM" id="MobiDB-lite"/>
    </source>
</evidence>
<keyword evidence="3" id="KW-1185">Reference proteome</keyword>
<accession>A0AAV1JNJ6</accession>
<feature type="region of interest" description="Disordered" evidence="1">
    <location>
        <begin position="430"/>
        <end position="453"/>
    </location>
</feature>
<protein>
    <recommendedName>
        <fullName evidence="4">DNA endonuclease RBBP8</fullName>
    </recommendedName>
</protein>
<feature type="region of interest" description="Disordered" evidence="1">
    <location>
        <begin position="115"/>
        <end position="134"/>
    </location>
</feature>
<gene>
    <name evidence="2" type="ORF">LNINA_LOCUS10206</name>
</gene>
<dbReference type="InterPro" id="IPR033316">
    <property type="entry name" value="RBBP8-like"/>
</dbReference>
<feature type="compositionally biased region" description="Basic and acidic residues" evidence="1">
    <location>
        <begin position="116"/>
        <end position="127"/>
    </location>
</feature>
<dbReference type="EMBL" id="CAVLEF010000107">
    <property type="protein sequence ID" value="CAK1551027.1"/>
    <property type="molecule type" value="Genomic_DNA"/>
</dbReference>